<dbReference type="InterPro" id="IPR003458">
    <property type="entry name" value="Phage_T4_Gp38_tail_assem"/>
</dbReference>
<sequence>MTSAVLDNAKIATTAGHITAYSFSTQTGEFTGSSEEFLAIGVGLPAGSTDIAPGAVAEGCVAVFTGSAWEQKEDHRGKTVYSTADLSASIVDYIGPLKEGVVATEPATPYDSWNGSAWITNAEAQHVAAVQDAQALRQQHIDTAMSSISVIQLKLQAGRTLNDAEKNRLDQVLDYIDAINAIDLSSAPNITWPTEPA</sequence>
<dbReference type="PANTHER" id="PTHR34413">
    <property type="entry name" value="PROPHAGE TAIL FIBER ASSEMBLY PROTEIN HOMOLOG TFAE-RELATED-RELATED"/>
    <property type="match status" value="1"/>
</dbReference>
<organism evidence="1 2">
    <name type="scientific">Kosakonia arachidis</name>
    <dbReference type="NCBI Taxonomy" id="551989"/>
    <lineage>
        <taxon>Bacteria</taxon>
        <taxon>Pseudomonadati</taxon>
        <taxon>Pseudomonadota</taxon>
        <taxon>Gammaproteobacteria</taxon>
        <taxon>Enterobacterales</taxon>
        <taxon>Enterobacteriaceae</taxon>
        <taxon>Kosakonia</taxon>
    </lineage>
</organism>
<dbReference type="EMBL" id="FPAU01000010">
    <property type="protein sequence ID" value="SFU19280.1"/>
    <property type="molecule type" value="Genomic_DNA"/>
</dbReference>
<protein>
    <submittedName>
        <fullName evidence="1">Virus tail fibre assembly protein, lambda gpK</fullName>
    </submittedName>
</protein>
<name>A0A1I7E5S5_9ENTR</name>
<reference evidence="2" key="1">
    <citation type="submission" date="2016-10" db="EMBL/GenBank/DDBJ databases">
        <authorList>
            <person name="Varghese N."/>
            <person name="Submissions S."/>
        </authorList>
    </citation>
    <scope>NUCLEOTIDE SEQUENCE [LARGE SCALE GENOMIC DNA]</scope>
    <source>
        <strain evidence="2">Ah-143</strain>
    </source>
</reference>
<dbReference type="OrthoDB" id="8596093at2"/>
<evidence type="ECO:0000313" key="2">
    <source>
        <dbReference type="Proteomes" id="UP000199187"/>
    </source>
</evidence>
<dbReference type="InterPro" id="IPR051220">
    <property type="entry name" value="TFA_Chaperone"/>
</dbReference>
<dbReference type="RefSeq" id="WP_090126439.1">
    <property type="nucleotide sequence ID" value="NZ_CP045300.1"/>
</dbReference>
<proteinExistence type="predicted"/>
<keyword evidence="2" id="KW-1185">Reference proteome</keyword>
<dbReference type="PANTHER" id="PTHR34413:SF2">
    <property type="entry name" value="PROPHAGE TAIL FIBER ASSEMBLY PROTEIN HOMOLOG TFAE-RELATED"/>
    <property type="match status" value="1"/>
</dbReference>
<accession>A0A1I7E5S5</accession>
<dbReference type="AlphaFoldDB" id="A0A1I7E5S5"/>
<dbReference type="Proteomes" id="UP000199187">
    <property type="component" value="Unassembled WGS sequence"/>
</dbReference>
<dbReference type="Pfam" id="PF02413">
    <property type="entry name" value="Caudo_TAP"/>
    <property type="match status" value="1"/>
</dbReference>
<gene>
    <name evidence="1" type="ORF">SAMN05192562_11069</name>
</gene>
<evidence type="ECO:0000313" key="1">
    <source>
        <dbReference type="EMBL" id="SFU19280.1"/>
    </source>
</evidence>